<feature type="coiled-coil region" evidence="4">
    <location>
        <begin position="168"/>
        <end position="220"/>
    </location>
</feature>
<feature type="region of interest" description="Disordered" evidence="5">
    <location>
        <begin position="108"/>
        <end position="148"/>
    </location>
</feature>
<comment type="similarity">
    <text evidence="1">Belongs to the ENTR1 family.</text>
</comment>
<evidence type="ECO:0000313" key="7">
    <source>
        <dbReference type="Proteomes" id="UP000288216"/>
    </source>
</evidence>
<evidence type="ECO:0000256" key="4">
    <source>
        <dbReference type="SAM" id="Coils"/>
    </source>
</evidence>
<dbReference type="GO" id="GO:0005813">
    <property type="term" value="C:centrosome"/>
    <property type="evidence" value="ECO:0007669"/>
    <property type="project" value="TreeGrafter"/>
</dbReference>
<dbReference type="OrthoDB" id="6499155at2759"/>
<comment type="caution">
    <text evidence="6">The sequence shown here is derived from an EMBL/GenBank/DDBJ whole genome shotgun (WGS) entry which is preliminary data.</text>
</comment>
<dbReference type="PANTHER" id="PTHR31259">
    <property type="entry name" value="ENDOSOME-ASSOCIATED TRAFFICKING REGULATOR 1"/>
    <property type="match status" value="1"/>
</dbReference>
<dbReference type="PANTHER" id="PTHR31259:SF3">
    <property type="entry name" value="ENDOSOME-ASSOCIATED-TRAFFICKING REGULATOR 1"/>
    <property type="match status" value="1"/>
</dbReference>
<name>A0A401QAH3_SCYTO</name>
<evidence type="ECO:0000256" key="2">
    <source>
        <dbReference type="ARBA" id="ARBA00016007"/>
    </source>
</evidence>
<dbReference type="GO" id="GO:0036064">
    <property type="term" value="C:ciliary basal body"/>
    <property type="evidence" value="ECO:0007669"/>
    <property type="project" value="TreeGrafter"/>
</dbReference>
<sequence>MYNVFIPPSLIPQNPAGISFEGGTTAPKGLSLSLHFPERHFPDLKAHSPSLEDEDDDWSETYQPAVIEAAHEFSFSDTLRGVSYLPLTLNPAELPQQDTVQFTPSEWLVDEEEEEEGSPEEGEEKDYIFGEKTSQPGAPCDEPDPPRDHFDLVGEVLYQSQLLTNEKASSIQTKILQLQEENAKLRKQNKEAKQVVKVHVQRTKRLEEALEKRKIKEEKETRALESMVQHVEENLQLMT</sequence>
<gene>
    <name evidence="6" type="ORF">scyTo_0023075</name>
</gene>
<proteinExistence type="inferred from homology"/>
<dbReference type="EMBL" id="BFAA01026010">
    <property type="protein sequence ID" value="GCB82356.1"/>
    <property type="molecule type" value="Genomic_DNA"/>
</dbReference>
<reference evidence="6 7" key="1">
    <citation type="journal article" date="2018" name="Nat. Ecol. Evol.">
        <title>Shark genomes provide insights into elasmobranch evolution and the origin of vertebrates.</title>
        <authorList>
            <person name="Hara Y"/>
            <person name="Yamaguchi K"/>
            <person name="Onimaru K"/>
            <person name="Kadota M"/>
            <person name="Koyanagi M"/>
            <person name="Keeley SD"/>
            <person name="Tatsumi K"/>
            <person name="Tanaka K"/>
            <person name="Motone F"/>
            <person name="Kageyama Y"/>
            <person name="Nozu R"/>
            <person name="Adachi N"/>
            <person name="Nishimura O"/>
            <person name="Nakagawa R"/>
            <person name="Tanegashima C"/>
            <person name="Kiyatake I"/>
            <person name="Matsumoto R"/>
            <person name="Murakumo K"/>
            <person name="Nishida K"/>
            <person name="Terakita A"/>
            <person name="Kuratani S"/>
            <person name="Sato K"/>
            <person name="Hyodo S Kuraku.S."/>
        </authorList>
    </citation>
    <scope>NUCLEOTIDE SEQUENCE [LARGE SCALE GENOMIC DNA]</scope>
</reference>
<feature type="compositionally biased region" description="Acidic residues" evidence="5">
    <location>
        <begin position="108"/>
        <end position="124"/>
    </location>
</feature>
<keyword evidence="7" id="KW-1185">Reference proteome</keyword>
<dbReference type="Proteomes" id="UP000288216">
    <property type="component" value="Unassembled WGS sequence"/>
</dbReference>
<dbReference type="GO" id="GO:0045724">
    <property type="term" value="P:positive regulation of cilium assembly"/>
    <property type="evidence" value="ECO:0007669"/>
    <property type="project" value="TreeGrafter"/>
</dbReference>
<evidence type="ECO:0000256" key="3">
    <source>
        <dbReference type="ARBA" id="ARBA00023054"/>
    </source>
</evidence>
<dbReference type="GO" id="GO:1903566">
    <property type="term" value="P:positive regulation of protein localization to cilium"/>
    <property type="evidence" value="ECO:0007669"/>
    <property type="project" value="TreeGrafter"/>
</dbReference>
<evidence type="ECO:0000313" key="6">
    <source>
        <dbReference type="EMBL" id="GCB82356.1"/>
    </source>
</evidence>
<feature type="non-terminal residue" evidence="6">
    <location>
        <position position="239"/>
    </location>
</feature>
<dbReference type="InterPro" id="IPR026757">
    <property type="entry name" value="ENTR1"/>
</dbReference>
<keyword evidence="3 4" id="KW-0175">Coiled coil</keyword>
<accession>A0A401QAH3</accession>
<organism evidence="6 7">
    <name type="scientific">Scyliorhinus torazame</name>
    <name type="common">Cloudy catshark</name>
    <name type="synonym">Catulus torazame</name>
    <dbReference type="NCBI Taxonomy" id="75743"/>
    <lineage>
        <taxon>Eukaryota</taxon>
        <taxon>Metazoa</taxon>
        <taxon>Chordata</taxon>
        <taxon>Craniata</taxon>
        <taxon>Vertebrata</taxon>
        <taxon>Chondrichthyes</taxon>
        <taxon>Elasmobranchii</taxon>
        <taxon>Galeomorphii</taxon>
        <taxon>Galeoidea</taxon>
        <taxon>Carcharhiniformes</taxon>
        <taxon>Scyliorhinidae</taxon>
        <taxon>Scyliorhinus</taxon>
    </lineage>
</organism>
<evidence type="ECO:0000256" key="1">
    <source>
        <dbReference type="ARBA" id="ARBA00007791"/>
    </source>
</evidence>
<dbReference type="GO" id="GO:0032465">
    <property type="term" value="P:regulation of cytokinesis"/>
    <property type="evidence" value="ECO:0007669"/>
    <property type="project" value="TreeGrafter"/>
</dbReference>
<dbReference type="STRING" id="75743.A0A401QAH3"/>
<dbReference type="AlphaFoldDB" id="A0A401QAH3"/>
<evidence type="ECO:0000256" key="5">
    <source>
        <dbReference type="SAM" id="MobiDB-lite"/>
    </source>
</evidence>
<dbReference type="GO" id="GO:0005769">
    <property type="term" value="C:early endosome"/>
    <property type="evidence" value="ECO:0007669"/>
    <property type="project" value="TreeGrafter"/>
</dbReference>
<protein>
    <recommendedName>
        <fullName evidence="2">Endosome-associated-trafficking regulator 1</fullName>
    </recommendedName>
</protein>
<dbReference type="GO" id="GO:0055037">
    <property type="term" value="C:recycling endosome"/>
    <property type="evidence" value="ECO:0007669"/>
    <property type="project" value="TreeGrafter"/>
</dbReference>
<dbReference type="GO" id="GO:0030496">
    <property type="term" value="C:midbody"/>
    <property type="evidence" value="ECO:0007669"/>
    <property type="project" value="TreeGrafter"/>
</dbReference>